<feature type="coiled-coil region" evidence="1">
    <location>
        <begin position="256"/>
        <end position="297"/>
    </location>
</feature>
<proteinExistence type="predicted"/>
<reference evidence="2 3" key="1">
    <citation type="submission" date="2018-06" db="EMBL/GenBank/DDBJ databases">
        <title>Genomic Encyclopedia of Type Strains, Phase III (KMG-III): the genomes of soil and plant-associated and newly described type strains.</title>
        <authorList>
            <person name="Whitman W."/>
        </authorList>
    </citation>
    <scope>NUCLEOTIDE SEQUENCE [LARGE SCALE GENOMIC DNA]</scope>
    <source>
        <strain evidence="2 3">ORS 1419</strain>
    </source>
</reference>
<name>A0A318TG71_9HYPH</name>
<accession>A0A318TG71</accession>
<evidence type="ECO:0000313" key="3">
    <source>
        <dbReference type="Proteomes" id="UP000247454"/>
    </source>
</evidence>
<dbReference type="AlphaFoldDB" id="A0A318TG71"/>
<evidence type="ECO:0000313" key="2">
    <source>
        <dbReference type="EMBL" id="PYE87593.1"/>
    </source>
</evidence>
<sequence length="371" mass="42374">MSEYQYYEFQAIDQPLDRAAQEELRSFSSRARITATSFTNHYNWGDFDGDPRAFMEQWFDLHLYVANWGARRLMMRVPKRFLDPAALDLFLREIDWVDASISGDDVIIDISWDEDEPPEEWDDGTGWLAMLAPLRADVLASDLRLFYLLWLQAVQCELVSDDELEPLPGIGPLTGALEAFAEFCGIDRNLVEAAAESGVSNLPSKDMLREAVAAISEDEKTELLLRLVEGDSHVAAELKGRIRADYQASSVPLRTVSALRKRAREIADERERAEAKRREAERRIQAEQAEKARQVRLKSLRQRGAKVWSEVEEEIERRNASGYDKAASLISDLQALAAEDANQSEFARRLSAIRARHETKRKFIERLNKLV</sequence>
<dbReference type="Proteomes" id="UP000247454">
    <property type="component" value="Unassembled WGS sequence"/>
</dbReference>
<gene>
    <name evidence="2" type="ORF">C7477_11295</name>
</gene>
<protein>
    <submittedName>
        <fullName evidence="2">Uncharacterized protein</fullName>
    </submittedName>
</protein>
<dbReference type="RefSeq" id="WP_110752191.1">
    <property type="nucleotide sequence ID" value="NZ_QJTF01000012.1"/>
</dbReference>
<evidence type="ECO:0000256" key="1">
    <source>
        <dbReference type="SAM" id="Coils"/>
    </source>
</evidence>
<comment type="caution">
    <text evidence="2">The sequence shown here is derived from an EMBL/GenBank/DDBJ whole genome shotgun (WGS) entry which is preliminary data.</text>
</comment>
<keyword evidence="3" id="KW-1185">Reference proteome</keyword>
<dbReference type="EMBL" id="QJTF01000012">
    <property type="protein sequence ID" value="PYE87593.1"/>
    <property type="molecule type" value="Genomic_DNA"/>
</dbReference>
<organism evidence="2 3">
    <name type="scientific">Phyllobacterium leguminum</name>
    <dbReference type="NCBI Taxonomy" id="314237"/>
    <lineage>
        <taxon>Bacteria</taxon>
        <taxon>Pseudomonadati</taxon>
        <taxon>Pseudomonadota</taxon>
        <taxon>Alphaproteobacteria</taxon>
        <taxon>Hyphomicrobiales</taxon>
        <taxon>Phyllobacteriaceae</taxon>
        <taxon>Phyllobacterium</taxon>
    </lineage>
</organism>
<keyword evidence="1" id="KW-0175">Coiled coil</keyword>
<dbReference type="OrthoDB" id="9066681at2"/>